<sequence length="71" mass="8028">MDLKIENLQRVMLQPEAGVRKTTSLEHVVPMLRVPSHKLPAPVREIPSLQKMVGRQLELSLPEGLGMDMEK</sequence>
<reference evidence="1 2" key="1">
    <citation type="submission" date="2020-06" db="EMBL/GenBank/DDBJ databases">
        <title>Interaction of electrochemicaly active bacteria, Geobacter bremensis R4 on different carbon anode.</title>
        <authorList>
            <person name="Meng L."/>
            <person name="Yoshida N."/>
        </authorList>
    </citation>
    <scope>NUCLEOTIDE SEQUENCE [LARGE SCALE GENOMIC DNA]</scope>
    <source>
        <strain evidence="1 2">R4</strain>
    </source>
</reference>
<proteinExistence type="predicted"/>
<organism evidence="1 2">
    <name type="scientific">Citrifermentans bremense</name>
    <dbReference type="NCBI Taxonomy" id="60035"/>
    <lineage>
        <taxon>Bacteria</taxon>
        <taxon>Pseudomonadati</taxon>
        <taxon>Thermodesulfobacteriota</taxon>
        <taxon>Desulfuromonadia</taxon>
        <taxon>Geobacterales</taxon>
        <taxon>Geobacteraceae</taxon>
        <taxon>Citrifermentans</taxon>
    </lineage>
</organism>
<evidence type="ECO:0000313" key="2">
    <source>
        <dbReference type="Proteomes" id="UP000515472"/>
    </source>
</evidence>
<gene>
    <name evidence="1" type="ORF">GEOBRER4_n0385</name>
</gene>
<accession>A0A7R7FRZ8</accession>
<protein>
    <submittedName>
        <fullName evidence="1">Uncharacterized protein</fullName>
    </submittedName>
</protein>
<evidence type="ECO:0000313" key="1">
    <source>
        <dbReference type="EMBL" id="BCO11162.1"/>
    </source>
</evidence>
<name>A0A7R7FRZ8_9BACT</name>
<dbReference type="AlphaFoldDB" id="A0A7R7FRZ8"/>
<dbReference type="EMBL" id="AP023213">
    <property type="protein sequence ID" value="BCO11162.1"/>
    <property type="molecule type" value="Genomic_DNA"/>
</dbReference>
<dbReference type="Proteomes" id="UP000515472">
    <property type="component" value="Chromosome"/>
</dbReference>
<keyword evidence="2" id="KW-1185">Reference proteome</keyword>